<comment type="caution">
    <text evidence="6">The sequence shown here is derived from an EMBL/GenBank/DDBJ whole genome shotgun (WGS) entry which is preliminary data.</text>
</comment>
<dbReference type="InterPro" id="IPR004839">
    <property type="entry name" value="Aminotransferase_I/II_large"/>
</dbReference>
<dbReference type="PANTHER" id="PTHR42885:SF2">
    <property type="entry name" value="HISTIDINOL-PHOSPHATE AMINOTRANSFERASE"/>
    <property type="match status" value="1"/>
</dbReference>
<proteinExistence type="predicted"/>
<evidence type="ECO:0000313" key="6">
    <source>
        <dbReference type="EMBL" id="MBW4769793.1"/>
    </source>
</evidence>
<dbReference type="GO" id="GO:0008483">
    <property type="term" value="F:transaminase activity"/>
    <property type="evidence" value="ECO:0007669"/>
    <property type="project" value="UniProtKB-KW"/>
</dbReference>
<protein>
    <submittedName>
        <fullName evidence="6">Aminotransferase class I/II-fold pyridoxal phosphate-dependent enzyme</fullName>
    </submittedName>
</protein>
<evidence type="ECO:0000259" key="5">
    <source>
        <dbReference type="Pfam" id="PF00155"/>
    </source>
</evidence>
<comment type="cofactor">
    <cofactor evidence="1">
        <name>pyridoxal 5'-phosphate</name>
        <dbReference type="ChEBI" id="CHEBI:597326"/>
    </cofactor>
</comment>
<evidence type="ECO:0000256" key="1">
    <source>
        <dbReference type="ARBA" id="ARBA00001933"/>
    </source>
</evidence>
<dbReference type="CDD" id="cd00609">
    <property type="entry name" value="AAT_like"/>
    <property type="match status" value="1"/>
</dbReference>
<evidence type="ECO:0000313" key="7">
    <source>
        <dbReference type="Proteomes" id="UP000788426"/>
    </source>
</evidence>
<sequence length="344" mass="39147">MKSIKELARPNVFALFNEKKIDTTLRDLENDIFLDKNEMPYNNTLSRYSFESNTQLNTALTKTFGIAPQQLLATNGSVEAIDLLFRSFCIPQQDNVVCLSPTRSFYSTCALVNDIEVKEVILDASFQLSHSDILKELNDKTKICFITSPNAISGVFFDINELKELLDKANCLVVVDESYGYYSEENSCVQLINNHPNLIVINSMSRTWGYASLRIGCIMAQADIISLLQVVQLPHTISPSNASKAINVLSDRYEKENWMRIWVPERNRLMQAFALLKDCEKVFTTGSNYFLVKFKNSLDVYRYLQSKGIKVKYVDLPPACEDCIRISVGTKTENSKLLSTLRQY</sequence>
<accession>A0ABS6YDZ9</accession>
<organism evidence="6 7">
    <name type="scientific">Hoylesella nanceiensis</name>
    <dbReference type="NCBI Taxonomy" id="425941"/>
    <lineage>
        <taxon>Bacteria</taxon>
        <taxon>Pseudomonadati</taxon>
        <taxon>Bacteroidota</taxon>
        <taxon>Bacteroidia</taxon>
        <taxon>Bacteroidales</taxon>
        <taxon>Prevotellaceae</taxon>
        <taxon>Hoylesella</taxon>
    </lineage>
</organism>
<name>A0ABS6YDZ9_9BACT</name>
<evidence type="ECO:0000256" key="3">
    <source>
        <dbReference type="ARBA" id="ARBA00022679"/>
    </source>
</evidence>
<dbReference type="Proteomes" id="UP000788426">
    <property type="component" value="Unassembled WGS sequence"/>
</dbReference>
<reference evidence="6 7" key="1">
    <citation type="submission" date="2021-07" db="EMBL/GenBank/DDBJ databases">
        <title>Genomic diversity and antimicrobial resistance of Prevotella spp. isolated from chronic lung disease airways.</title>
        <authorList>
            <person name="Webb K.A."/>
            <person name="Olagoke O.S."/>
            <person name="Baird T."/>
            <person name="Neill J."/>
            <person name="Pham A."/>
            <person name="Wells T.J."/>
            <person name="Ramsay K.A."/>
            <person name="Bell S.C."/>
            <person name="Sarovich D.S."/>
            <person name="Price E.P."/>
        </authorList>
    </citation>
    <scope>NUCLEOTIDE SEQUENCE [LARGE SCALE GENOMIC DNA]</scope>
    <source>
        <strain evidence="6 7">SCHI0011.S.12</strain>
    </source>
</reference>
<keyword evidence="3" id="KW-0808">Transferase</keyword>
<dbReference type="EMBL" id="JAHXCT010000006">
    <property type="protein sequence ID" value="MBW4769793.1"/>
    <property type="molecule type" value="Genomic_DNA"/>
</dbReference>
<evidence type="ECO:0000256" key="4">
    <source>
        <dbReference type="ARBA" id="ARBA00022898"/>
    </source>
</evidence>
<keyword evidence="2 6" id="KW-0032">Aminotransferase</keyword>
<dbReference type="RefSeq" id="WP_219481876.1">
    <property type="nucleotide sequence ID" value="NZ_JAHXCT010000006.1"/>
</dbReference>
<dbReference type="PANTHER" id="PTHR42885">
    <property type="entry name" value="HISTIDINOL-PHOSPHATE AMINOTRANSFERASE-RELATED"/>
    <property type="match status" value="1"/>
</dbReference>
<evidence type="ECO:0000256" key="2">
    <source>
        <dbReference type="ARBA" id="ARBA00022576"/>
    </source>
</evidence>
<gene>
    <name evidence="6" type="ORF">KZO38_08485</name>
</gene>
<feature type="domain" description="Aminotransferase class I/classII large" evidence="5">
    <location>
        <begin position="51"/>
        <end position="339"/>
    </location>
</feature>
<dbReference type="Pfam" id="PF00155">
    <property type="entry name" value="Aminotran_1_2"/>
    <property type="match status" value="1"/>
</dbReference>
<keyword evidence="7" id="KW-1185">Reference proteome</keyword>
<keyword evidence="4" id="KW-0663">Pyridoxal phosphate</keyword>